<evidence type="ECO:0000256" key="5">
    <source>
        <dbReference type="ARBA" id="ARBA00023136"/>
    </source>
</evidence>
<proteinExistence type="predicted"/>
<accession>A0A816MDE3</accession>
<feature type="compositionally biased region" description="Low complexity" evidence="7">
    <location>
        <begin position="390"/>
        <end position="428"/>
    </location>
</feature>
<feature type="region of interest" description="Disordered" evidence="7">
    <location>
        <begin position="722"/>
        <end position="756"/>
    </location>
</feature>
<feature type="compositionally biased region" description="Polar residues" evidence="7">
    <location>
        <begin position="1415"/>
        <end position="1435"/>
    </location>
</feature>
<keyword evidence="5 8" id="KW-0472">Membrane</keyword>
<feature type="compositionally biased region" description="Polar residues" evidence="7">
    <location>
        <begin position="298"/>
        <end position="311"/>
    </location>
</feature>
<feature type="compositionally biased region" description="Polar residues" evidence="7">
    <location>
        <begin position="688"/>
        <end position="703"/>
    </location>
</feature>
<organism evidence="10 11">
    <name type="scientific">Rotaria magnacalcarata</name>
    <dbReference type="NCBI Taxonomy" id="392030"/>
    <lineage>
        <taxon>Eukaryota</taxon>
        <taxon>Metazoa</taxon>
        <taxon>Spiralia</taxon>
        <taxon>Gnathifera</taxon>
        <taxon>Rotifera</taxon>
        <taxon>Eurotatoria</taxon>
        <taxon>Bdelloidea</taxon>
        <taxon>Philodinida</taxon>
        <taxon>Philodinidae</taxon>
        <taxon>Rotaria</taxon>
    </lineage>
</organism>
<evidence type="ECO:0000256" key="6">
    <source>
        <dbReference type="ARBA" id="ARBA00023180"/>
    </source>
</evidence>
<feature type="compositionally biased region" description="Polar residues" evidence="7">
    <location>
        <begin position="724"/>
        <end position="756"/>
    </location>
</feature>
<evidence type="ECO:0000313" key="11">
    <source>
        <dbReference type="Proteomes" id="UP000663887"/>
    </source>
</evidence>
<feature type="domain" description="WSC" evidence="9">
    <location>
        <begin position="20"/>
        <end position="110"/>
    </location>
</feature>
<evidence type="ECO:0000256" key="1">
    <source>
        <dbReference type="ARBA" id="ARBA00004167"/>
    </source>
</evidence>
<keyword evidence="6" id="KW-0325">Glycoprotein</keyword>
<gene>
    <name evidence="10" type="ORF">XDN619_LOCUS2779</name>
</gene>
<evidence type="ECO:0000256" key="2">
    <source>
        <dbReference type="ARBA" id="ARBA00022692"/>
    </source>
</evidence>
<feature type="region of interest" description="Disordered" evidence="7">
    <location>
        <begin position="390"/>
        <end position="456"/>
    </location>
</feature>
<protein>
    <recommendedName>
        <fullName evidence="9">WSC domain-containing protein</fullName>
    </recommendedName>
</protein>
<comment type="caution">
    <text evidence="10">The sequence shown here is derived from an EMBL/GenBank/DDBJ whole genome shotgun (WGS) entry which is preliminary data.</text>
</comment>
<feature type="region of interest" description="Disordered" evidence="7">
    <location>
        <begin position="1414"/>
        <end position="1435"/>
    </location>
</feature>
<evidence type="ECO:0000256" key="4">
    <source>
        <dbReference type="ARBA" id="ARBA00022989"/>
    </source>
</evidence>
<feature type="compositionally biased region" description="Polar residues" evidence="7">
    <location>
        <begin position="1270"/>
        <end position="1288"/>
    </location>
</feature>
<reference evidence="10" key="1">
    <citation type="submission" date="2021-02" db="EMBL/GenBank/DDBJ databases">
        <authorList>
            <person name="Nowell W R."/>
        </authorList>
    </citation>
    <scope>NUCLEOTIDE SEQUENCE</scope>
</reference>
<dbReference type="Proteomes" id="UP000663887">
    <property type="component" value="Unassembled WGS sequence"/>
</dbReference>
<dbReference type="PANTHER" id="PTHR24269:SF16">
    <property type="entry name" value="PROTEIN SLG1"/>
    <property type="match status" value="1"/>
</dbReference>
<name>A0A816MDE3_9BILA</name>
<feature type="domain" description="WSC" evidence="9">
    <location>
        <begin position="126"/>
        <end position="214"/>
    </location>
</feature>
<feature type="compositionally biased region" description="Low complexity" evidence="7">
    <location>
        <begin position="312"/>
        <end position="341"/>
    </location>
</feature>
<feature type="region of interest" description="Disordered" evidence="7">
    <location>
        <begin position="548"/>
        <end position="710"/>
    </location>
</feature>
<feature type="compositionally biased region" description="Polar residues" evidence="7">
    <location>
        <begin position="1487"/>
        <end position="1496"/>
    </location>
</feature>
<feature type="region of interest" description="Disordered" evidence="7">
    <location>
        <begin position="1270"/>
        <end position="1308"/>
    </location>
</feature>
<feature type="compositionally biased region" description="Polar residues" evidence="7">
    <location>
        <begin position="548"/>
        <end position="563"/>
    </location>
</feature>
<feature type="region of interest" description="Disordered" evidence="7">
    <location>
        <begin position="477"/>
        <end position="498"/>
    </location>
</feature>
<dbReference type="InterPro" id="IPR051836">
    <property type="entry name" value="Kremen_rcpt"/>
</dbReference>
<dbReference type="EMBL" id="CAJNRG010000253">
    <property type="protein sequence ID" value="CAF1989557.1"/>
    <property type="molecule type" value="Genomic_DNA"/>
</dbReference>
<evidence type="ECO:0000256" key="3">
    <source>
        <dbReference type="ARBA" id="ARBA00022729"/>
    </source>
</evidence>
<sequence length="1616" mass="170294">MGALFLLYYLVVQITFIYSYNNYLGCFTNRIDNQDLKISIENDDQFTPVQCIFTCQQQNYNYAAIESGNQCRCEREFRKDDQVPDDECQYSCITSEKCGGNNRSSIYSIVNSVNLRETDSTCLNTVFGYQGCFDGVTLDKMIGVVNSIDKCISLCAIDDNYAGIMNGSLCHCGSTLNQPSVDPSVCSIPCNRRSTYASTDCCGGLHAMSIFNIKDYKSSLAEDPSQRHIRVKRAALNDSLVTDLSTLFTSNTATAETVQLSTMTGASVSESTNTMLSSSVSSISTSVASVASTLSSSNPTDTSQTIQSIPDSTNTVTQVSTVSSSGQSSSSSGSSQETSISILSTSLPSPSATVAGSTLSNTNMPSTAFSLMSSQTSSYTDISIPITSQSSAQLSSATQPEQSSMPSTSITTSTSQQSTEPSSTGSSPNMISESTNTIPTGIIASSPTTTTNTMQPSMVSSQMSTASETISTIGQTSVSSMASVTPTESSSTITDTSVRTSISTELPISTENTPTTSLGMTFASSGSTTPASATTMSTMPESITAVTSQTSMPSIETTPTAGQSSSISSTVVSAATESTEQVTSETSTMASAPSSITTESSSISSTVVSATTQSTNQVTSETSIMTSGTSQTADSSSSISSTVVSGTTESTNQVTSETSMMSSGTSPAASQSSSISSTVISGATVSTNQATSETSMMSSGTNPAASQSSSISSTVISGATVSTNQATSQTNMASSATNSMIGESSSVARNTGASVTTGNSVSAIITTNPNSQTSVYSDTVVSMGSMSSTLSVGLVSSATSSMMSNPTLSGTSVESTTASGVGSSGSSISQGTETTVTSITQGGISSANTGSSVPSSTQTAISASVAGVTGYTAVETQATITSVSSSLSSGSAATISTQTQLSSSTSTGTATSSSVTQATITNISPSSSTGITVQTQTTGQSSVISGVSVSGSISVATSPATTITANTGSSISSVLLSGATVSNVETSTSQGVTQTAMGSITSNTNAGTSTTVTVTAASTLTSANIVSTGMSTVLNSQTSVTANTITSAAITVTTTVAPVNLIYTDFKVFANSFNPNNSTHLPALKRGLIAVINLGYQCISNSSDPQCSASSRRRRQAPSSVNVEILNTTLISAANVQPAIYRVTYVVTRGGIPLQAAGVKAAVDTVPDTQKLLQFGFETVGSFIQSPSISTAPSVASTDNKLWIIGAVLGPIAFVLLLICLCCCLHAKYRRRQHAENTVTTMFHAPQVPSRSTNYQAPKNEAMKEQGAPLNTTGLFGQRNVSRGNTVSPRRLPPIELHNTSNNVPQYPASVDIPLQDVRHQNDVERWRNKLRLQEKFEQRYADPLNDLDQLQNTSVPRNTSPYPSYGSIRTINELNLLETAPSTHGTRRTLRTPELEVGRTRLHRLLDEVLDQAEPNQSYNADAQSETRQHRLQQPSIHSPMIPRVSERPDSTLLRHHYNPYEAGDRIHDIEHVLPVFSMNDSDTRNYNPQSSYRTSPPLFYDDDDNQRRDVRARIETDRTGHRHHKFDDDVVYIDTIPRNRDGTRTQMPKRWMERDENNDQLFHLNPSDLTKRNDYQNQYELAKRSVVNTKHLVSSIHDDLQHIIYDPLNDSHYV</sequence>
<feature type="region of interest" description="Disordered" evidence="7">
    <location>
        <begin position="293"/>
        <end position="341"/>
    </location>
</feature>
<dbReference type="GO" id="GO:0005886">
    <property type="term" value="C:plasma membrane"/>
    <property type="evidence" value="ECO:0007669"/>
    <property type="project" value="TreeGrafter"/>
</dbReference>
<evidence type="ECO:0000256" key="8">
    <source>
        <dbReference type="SAM" id="Phobius"/>
    </source>
</evidence>
<keyword evidence="4 8" id="KW-1133">Transmembrane helix</keyword>
<feature type="compositionally biased region" description="Low complexity" evidence="7">
    <location>
        <begin position="809"/>
        <end position="832"/>
    </location>
</feature>
<evidence type="ECO:0000256" key="7">
    <source>
        <dbReference type="SAM" id="MobiDB-lite"/>
    </source>
</evidence>
<dbReference type="InterPro" id="IPR002889">
    <property type="entry name" value="WSC_carb-bd"/>
</dbReference>
<feature type="compositionally biased region" description="Polar residues" evidence="7">
    <location>
        <begin position="429"/>
        <end position="456"/>
    </location>
</feature>
<dbReference type="SMART" id="SM00321">
    <property type="entry name" value="WSC"/>
    <property type="match status" value="1"/>
</dbReference>
<dbReference type="PANTHER" id="PTHR24269">
    <property type="entry name" value="KREMEN PROTEIN"/>
    <property type="match status" value="1"/>
</dbReference>
<feature type="region of interest" description="Disordered" evidence="7">
    <location>
        <begin position="803"/>
        <end position="832"/>
    </location>
</feature>
<keyword evidence="2 8" id="KW-0812">Transmembrane</keyword>
<feature type="compositionally biased region" description="Low complexity" evidence="7">
    <location>
        <begin position="564"/>
        <end position="687"/>
    </location>
</feature>
<dbReference type="PROSITE" id="PS51212">
    <property type="entry name" value="WSC"/>
    <property type="match status" value="2"/>
</dbReference>
<evidence type="ECO:0000259" key="9">
    <source>
        <dbReference type="PROSITE" id="PS51212"/>
    </source>
</evidence>
<dbReference type="Pfam" id="PF01822">
    <property type="entry name" value="WSC"/>
    <property type="match status" value="1"/>
</dbReference>
<feature type="region of interest" description="Disordered" evidence="7">
    <location>
        <begin position="896"/>
        <end position="916"/>
    </location>
</feature>
<comment type="subcellular location">
    <subcellularLocation>
        <location evidence="1">Membrane</location>
        <topology evidence="1">Single-pass membrane protein</topology>
    </subcellularLocation>
</comment>
<feature type="transmembrane region" description="Helical" evidence="8">
    <location>
        <begin position="1202"/>
        <end position="1225"/>
    </location>
</feature>
<evidence type="ECO:0000313" key="10">
    <source>
        <dbReference type="EMBL" id="CAF1989557.1"/>
    </source>
</evidence>
<keyword evidence="3" id="KW-0732">Signal</keyword>
<feature type="region of interest" description="Disordered" evidence="7">
    <location>
        <begin position="1487"/>
        <end position="1506"/>
    </location>
</feature>